<evidence type="ECO:0000313" key="3">
    <source>
        <dbReference type="EMBL" id="KAK4816504.1"/>
    </source>
</evidence>
<feature type="domain" description="Reverse transcriptase" evidence="2">
    <location>
        <begin position="319"/>
        <end position="583"/>
    </location>
</feature>
<comment type="caution">
    <text evidence="3">The sequence shown here is derived from an EMBL/GenBank/DDBJ whole genome shotgun (WGS) entry which is preliminary data.</text>
</comment>
<dbReference type="AlphaFoldDB" id="A0AAN7N2F3"/>
<keyword evidence="4" id="KW-1185">Reference proteome</keyword>
<feature type="region of interest" description="Disordered" evidence="1">
    <location>
        <begin position="776"/>
        <end position="797"/>
    </location>
</feature>
<organism evidence="3 4">
    <name type="scientific">Mycteria americana</name>
    <name type="common">Wood stork</name>
    <dbReference type="NCBI Taxonomy" id="33587"/>
    <lineage>
        <taxon>Eukaryota</taxon>
        <taxon>Metazoa</taxon>
        <taxon>Chordata</taxon>
        <taxon>Craniata</taxon>
        <taxon>Vertebrata</taxon>
        <taxon>Euteleostomi</taxon>
        <taxon>Archelosauria</taxon>
        <taxon>Archosauria</taxon>
        <taxon>Dinosauria</taxon>
        <taxon>Saurischia</taxon>
        <taxon>Theropoda</taxon>
        <taxon>Coelurosauria</taxon>
        <taxon>Aves</taxon>
        <taxon>Neognathae</taxon>
        <taxon>Neoaves</taxon>
        <taxon>Aequornithes</taxon>
        <taxon>Ciconiiformes</taxon>
        <taxon>Ciconiidae</taxon>
        <taxon>Mycteria</taxon>
    </lineage>
</organism>
<protein>
    <recommendedName>
        <fullName evidence="2">Reverse transcriptase domain-containing protein</fullName>
    </recommendedName>
</protein>
<dbReference type="PANTHER" id="PTHR33332">
    <property type="entry name" value="REVERSE TRANSCRIPTASE DOMAIN-CONTAINING PROTEIN"/>
    <property type="match status" value="1"/>
</dbReference>
<reference evidence="3 4" key="1">
    <citation type="journal article" date="2023" name="J. Hered.">
        <title>Chromosome-level genome of the wood stork (Mycteria americana) provides insight into avian chromosome evolution.</title>
        <authorList>
            <person name="Flamio R. Jr."/>
            <person name="Ramstad K.M."/>
        </authorList>
    </citation>
    <scope>NUCLEOTIDE SEQUENCE [LARGE SCALE GENOMIC DNA]</scope>
    <source>
        <strain evidence="3">JAX WOST 10</strain>
    </source>
</reference>
<dbReference type="CDD" id="cd01650">
    <property type="entry name" value="RT_nLTR_like"/>
    <property type="match status" value="1"/>
</dbReference>
<evidence type="ECO:0000256" key="1">
    <source>
        <dbReference type="SAM" id="MobiDB-lite"/>
    </source>
</evidence>
<name>A0AAN7N2F3_MYCAM</name>
<accession>A0AAN7N2F3</accession>
<evidence type="ECO:0000259" key="2">
    <source>
        <dbReference type="PROSITE" id="PS50878"/>
    </source>
</evidence>
<dbReference type="InterPro" id="IPR000477">
    <property type="entry name" value="RT_dom"/>
</dbReference>
<evidence type="ECO:0000313" key="4">
    <source>
        <dbReference type="Proteomes" id="UP001333110"/>
    </source>
</evidence>
<gene>
    <name evidence="3" type="ORF">QYF61_017465</name>
</gene>
<dbReference type="Pfam" id="PF00078">
    <property type="entry name" value="RVT_1"/>
    <property type="match status" value="1"/>
</dbReference>
<dbReference type="SUPFAM" id="SSF56672">
    <property type="entry name" value="DNA/RNA polymerases"/>
    <property type="match status" value="1"/>
</dbReference>
<dbReference type="EMBL" id="JAUNZN010000009">
    <property type="protein sequence ID" value="KAK4816504.1"/>
    <property type="molecule type" value="Genomic_DNA"/>
</dbReference>
<dbReference type="InterPro" id="IPR043502">
    <property type="entry name" value="DNA/RNA_pol_sf"/>
</dbReference>
<proteinExistence type="predicted"/>
<dbReference type="PROSITE" id="PS50878">
    <property type="entry name" value="RT_POL"/>
    <property type="match status" value="1"/>
</dbReference>
<dbReference type="Proteomes" id="UP001333110">
    <property type="component" value="Unassembled WGS sequence"/>
</dbReference>
<sequence>MVQPIRSGDIHTITKLCTQFSDDTVLYMWIYAPLDLLFTNREGLVSDVMAGGHLGQSDHKMIEFLIRGKAARGVSRTATLDFQRADFGLFRRLVDRVPWEAALKGKGVQEGWTFFKEEVLKAQERAVPRCRKTSRRGRRPAWLTRELWIELRKKRRVYNLWRKGQASREDYKGVARLCREKIRRAKAELELNLATAIKDNKKYFFKYISSKRRAKENLQPLVDGGGNTVTKDEEKAEVLNAFFASVFNSRANCSLGTQPPTSEDRDGDQNGAPIIQGEMVSDLLHHLDTHKSMGPDKIHPRVLKELADVLTKPLSIIYQQSWLTGELANWRLANVPPIYKKGRKEDPGNYTPVSLTSVPGKLMEQIILSAITRHTEDNQGIKPSQHGFRKGRSCLTNLISFYDKVTRLTDEGKAVDVVCLDFSKAFDTVSHSILLEKLAAHGLDGCTLCLVKNWLDGQAQRVVVNGVKSSWWPVTSGVPQGSVLGPVLVNIFINDLDEGIECTLSKFADDTKLCGSVDLLEGRKALQRHLDRLDRWAGANCMRFNKAKCKVLHLGHNNPMQRYRLGEEWLESCPAEKDLGVLVYSWLNMSQQCAQVAKKASGILACMSNTVASRTREVIVPLYSALVRPHLEYCVQFWAPHYKRDIGGLERVQRRATKLVKGLEHKSDEEQLRELGLFSLEKRRLRGDLIALYNYLKGGCSEVGVSLFSQVTSDRTRGNGLKLRQGRFRLDIRKFFFTERVVQHWKRLPREVVESPSLEVFKGRLDEVLRDMDHRAEEGPSVRPSFAKKSGKEAKQPQFPQPLLIRLVLQTLHQLRCPSLDTLQHLNVSPVVRGPKLNTVFEVRPHQCRVQGHNHFPGPAGHTIPDTSQDATGFLGHLGTLLAHIQVAVDQHPQVLFCQAAFQPLFPKPVALHGVVVTQVQDLALGLVEPRTIGPSPSIQPVQVPLQSLPTIKQINTPAQLGVICKLTEGALDPFVQIIDKDINQNWPQHRALGNTAVTGHQLDLTPFTTTLWAQPSSQFFTQQRVHPSKP</sequence>